<keyword evidence="3" id="KW-1185">Reference proteome</keyword>
<sequence>MTEPKAINLYFREGGSDKIYQAQLVEAGGGWRVTFQYGRRGKPLTAGEKTDGPTTYEKAEKIYDKLVASKVAKGC</sequence>
<gene>
    <name evidence="2" type="ORF">OM960_13035</name>
</gene>
<accession>A0ABT3J498</accession>
<dbReference type="Pfam" id="PF05406">
    <property type="entry name" value="WGR"/>
    <property type="match status" value="1"/>
</dbReference>
<dbReference type="Gene3D" id="2.20.140.10">
    <property type="entry name" value="WGR domain"/>
    <property type="match status" value="1"/>
</dbReference>
<evidence type="ECO:0000259" key="1">
    <source>
        <dbReference type="PROSITE" id="PS51977"/>
    </source>
</evidence>
<dbReference type="EMBL" id="JAPDOG010000011">
    <property type="protein sequence ID" value="MCW3782509.1"/>
    <property type="molecule type" value="Genomic_DNA"/>
</dbReference>
<dbReference type="InterPro" id="IPR008893">
    <property type="entry name" value="WGR_domain"/>
</dbReference>
<dbReference type="Proteomes" id="UP001207582">
    <property type="component" value="Unassembled WGS sequence"/>
</dbReference>
<organism evidence="2 3">
    <name type="scientific">Defluviimonas salinarum</name>
    <dbReference type="NCBI Taxonomy" id="2992147"/>
    <lineage>
        <taxon>Bacteria</taxon>
        <taxon>Pseudomonadati</taxon>
        <taxon>Pseudomonadota</taxon>
        <taxon>Alphaproteobacteria</taxon>
        <taxon>Rhodobacterales</taxon>
        <taxon>Paracoccaceae</taxon>
        <taxon>Albidovulum</taxon>
    </lineage>
</organism>
<proteinExistence type="predicted"/>
<reference evidence="2 3" key="1">
    <citation type="submission" date="2022-10" db="EMBL/GenBank/DDBJ databases">
        <title>Defluviimonas sp. CAU 1641 isolated from mud.</title>
        <authorList>
            <person name="Kim W."/>
        </authorList>
    </citation>
    <scope>NUCLEOTIDE SEQUENCE [LARGE SCALE GENOMIC DNA]</scope>
    <source>
        <strain evidence="2 3">CAU 1641</strain>
    </source>
</reference>
<name>A0ABT3J498_9RHOB</name>
<dbReference type="PROSITE" id="PS51977">
    <property type="entry name" value="WGR"/>
    <property type="match status" value="1"/>
</dbReference>
<comment type="caution">
    <text evidence="2">The sequence shown here is derived from an EMBL/GenBank/DDBJ whole genome shotgun (WGS) entry which is preliminary data.</text>
</comment>
<evidence type="ECO:0000313" key="3">
    <source>
        <dbReference type="Proteomes" id="UP001207582"/>
    </source>
</evidence>
<feature type="domain" description="WGR" evidence="1">
    <location>
        <begin position="1"/>
        <end position="75"/>
    </location>
</feature>
<evidence type="ECO:0000313" key="2">
    <source>
        <dbReference type="EMBL" id="MCW3782509.1"/>
    </source>
</evidence>
<protein>
    <submittedName>
        <fullName evidence="2">WGR domain-containing protein</fullName>
    </submittedName>
</protein>
<dbReference type="RefSeq" id="WP_264772242.1">
    <property type="nucleotide sequence ID" value="NZ_JAPDOG010000011.1"/>
</dbReference>